<proteinExistence type="predicted"/>
<accession>A0A0K8QMC8</accession>
<evidence type="ECO:0000313" key="2">
    <source>
        <dbReference type="EMBL" id="GAP66034.1"/>
    </source>
</evidence>
<gene>
    <name evidence="2" type="ORF">MBSD_n1336</name>
</gene>
<dbReference type="RefSeq" id="WP_062536341.1">
    <property type="nucleotide sequence ID" value="NZ_DF970184.1"/>
</dbReference>
<dbReference type="Proteomes" id="UP000253740">
    <property type="component" value="Unassembled WGS sequence"/>
</dbReference>
<keyword evidence="3" id="KW-1185">Reference proteome</keyword>
<sequence length="62" mass="6312">MLAEIAKGLLLMHGHLTDPKLLKAAAPQPATRAADAPQPATDSAGRSAATPRPLPTRAAVCC</sequence>
<name>A0A0K8QMC8_9GAMM</name>
<reference evidence="2" key="1">
    <citation type="submission" date="2015-08" db="EMBL/GenBank/DDBJ databases">
        <title>Complete DNA Sequence of Pseudomonas syringae pv. actinidiae, the Causal Agent of Kiwifruit Canker Disease.</title>
        <authorList>
            <person name="Rikkerink E.H.A."/>
            <person name="Fineran P.C."/>
        </authorList>
    </citation>
    <scope>NUCLEOTIDE SEQUENCE</scope>
    <source>
        <strain evidence="2">SkMP5</strain>
    </source>
</reference>
<dbReference type="EMBL" id="DF970184">
    <property type="protein sequence ID" value="GAP66034.1"/>
    <property type="molecule type" value="Genomic_DNA"/>
</dbReference>
<dbReference type="AlphaFoldDB" id="A0A0K8QMC8"/>
<protein>
    <submittedName>
        <fullName evidence="2">PilC domain-containing protein</fullName>
    </submittedName>
</protein>
<feature type="region of interest" description="Disordered" evidence="1">
    <location>
        <begin position="22"/>
        <end position="62"/>
    </location>
</feature>
<evidence type="ECO:0000256" key="1">
    <source>
        <dbReference type="SAM" id="MobiDB-lite"/>
    </source>
</evidence>
<evidence type="ECO:0000313" key="3">
    <source>
        <dbReference type="Proteomes" id="UP000253740"/>
    </source>
</evidence>
<organism evidence="2">
    <name type="scientific">Mizugakiibacter sediminis</name>
    <dbReference type="NCBI Taxonomy" id="1475481"/>
    <lineage>
        <taxon>Bacteria</taxon>
        <taxon>Pseudomonadati</taxon>
        <taxon>Pseudomonadota</taxon>
        <taxon>Gammaproteobacteria</taxon>
        <taxon>Lysobacterales</taxon>
        <taxon>Rhodanobacteraceae</taxon>
        <taxon>Mizugakiibacter</taxon>
    </lineage>
</organism>